<name>A0A0G1IMD2_9BACT</name>
<accession>A0A0G1IMD2</accession>
<reference evidence="2 3" key="1">
    <citation type="journal article" date="2015" name="Nature">
        <title>rRNA introns, odd ribosomes, and small enigmatic genomes across a large radiation of phyla.</title>
        <authorList>
            <person name="Brown C.T."/>
            <person name="Hug L.A."/>
            <person name="Thomas B.C."/>
            <person name="Sharon I."/>
            <person name="Castelle C.J."/>
            <person name="Singh A."/>
            <person name="Wilkins M.J."/>
            <person name="Williams K.H."/>
            <person name="Banfield J.F."/>
        </authorList>
    </citation>
    <scope>NUCLEOTIDE SEQUENCE [LARGE SCALE GENOMIC DNA]</scope>
</reference>
<keyword evidence="1" id="KW-0472">Membrane</keyword>
<dbReference type="AlphaFoldDB" id="A0A0G1IMD2"/>
<keyword evidence="1" id="KW-1133">Transmembrane helix</keyword>
<gene>
    <name evidence="2" type="ORF">UW53_C0002G0037</name>
</gene>
<dbReference type="Proteomes" id="UP000034087">
    <property type="component" value="Unassembled WGS sequence"/>
</dbReference>
<proteinExistence type="predicted"/>
<evidence type="ECO:0000313" key="3">
    <source>
        <dbReference type="Proteomes" id="UP000034087"/>
    </source>
</evidence>
<evidence type="ECO:0000256" key="1">
    <source>
        <dbReference type="SAM" id="Phobius"/>
    </source>
</evidence>
<comment type="caution">
    <text evidence="2">The sequence shown here is derived from an EMBL/GenBank/DDBJ whole genome shotgun (WGS) entry which is preliminary data.</text>
</comment>
<dbReference type="EMBL" id="LCIR01000002">
    <property type="protein sequence ID" value="KKT60285.1"/>
    <property type="molecule type" value="Genomic_DNA"/>
</dbReference>
<organism evidence="2 3">
    <name type="scientific">Candidatus Giovannonibacteria bacterium GW2011_GWA1_44_25</name>
    <dbReference type="NCBI Taxonomy" id="1618645"/>
    <lineage>
        <taxon>Bacteria</taxon>
        <taxon>Candidatus Giovannoniibacteriota</taxon>
    </lineage>
</organism>
<sequence length="44" mass="4823">MLIGLILVVFGVLFSPFFYGHGFLAILGGLCAGFGVSYLLWRTR</sequence>
<evidence type="ECO:0000313" key="2">
    <source>
        <dbReference type="EMBL" id="KKT60285.1"/>
    </source>
</evidence>
<protein>
    <submittedName>
        <fullName evidence="2">Uncharacterized protein</fullName>
    </submittedName>
</protein>
<keyword evidence="1" id="KW-0812">Transmembrane</keyword>
<feature type="transmembrane region" description="Helical" evidence="1">
    <location>
        <begin position="24"/>
        <end position="41"/>
    </location>
</feature>